<dbReference type="Proteomes" id="UP000789706">
    <property type="component" value="Unassembled WGS sequence"/>
</dbReference>
<dbReference type="AlphaFoldDB" id="A0A9N9AXQ9"/>
<comment type="caution">
    <text evidence="1">The sequence shown here is derived from an EMBL/GenBank/DDBJ whole genome shotgun (WGS) entry which is preliminary data.</text>
</comment>
<dbReference type="Gene3D" id="1.10.30.10">
    <property type="entry name" value="High mobility group box domain"/>
    <property type="match status" value="1"/>
</dbReference>
<evidence type="ECO:0000313" key="1">
    <source>
        <dbReference type="EMBL" id="CAG8548593.1"/>
    </source>
</evidence>
<name>A0A9N9AXQ9_9GLOM</name>
<evidence type="ECO:0000313" key="2">
    <source>
        <dbReference type="Proteomes" id="UP000789706"/>
    </source>
</evidence>
<dbReference type="SUPFAM" id="SSF47095">
    <property type="entry name" value="HMG-box"/>
    <property type="match status" value="1"/>
</dbReference>
<protein>
    <submittedName>
        <fullName evidence="1">7032_t:CDS:1</fullName>
    </submittedName>
</protein>
<organism evidence="1 2">
    <name type="scientific">Diversispora eburnea</name>
    <dbReference type="NCBI Taxonomy" id="1213867"/>
    <lineage>
        <taxon>Eukaryota</taxon>
        <taxon>Fungi</taxon>
        <taxon>Fungi incertae sedis</taxon>
        <taxon>Mucoromycota</taxon>
        <taxon>Glomeromycotina</taxon>
        <taxon>Glomeromycetes</taxon>
        <taxon>Diversisporales</taxon>
        <taxon>Diversisporaceae</taxon>
        <taxon>Diversispora</taxon>
    </lineage>
</organism>
<dbReference type="EMBL" id="CAJVPK010000779">
    <property type="protein sequence ID" value="CAG8548593.1"/>
    <property type="molecule type" value="Genomic_DNA"/>
</dbReference>
<sequence>MNAFIIYRKEFNNIITNYNLELKDISKYSSISWKQEPQYVKKYYKQLAKKVKELFKERTHSLCFVNSNLVSSTNDNNVSLDSFESPFLNTNRNFLSPLDDQKSPSPYSTYSNYPFLDMNLFVSDNFENSLHAYITMDDNELMNYISEDLALTYRAIVQSLSSDLH</sequence>
<reference evidence="1" key="1">
    <citation type="submission" date="2021-06" db="EMBL/GenBank/DDBJ databases">
        <authorList>
            <person name="Kallberg Y."/>
            <person name="Tangrot J."/>
            <person name="Rosling A."/>
        </authorList>
    </citation>
    <scope>NUCLEOTIDE SEQUENCE</scope>
    <source>
        <strain evidence="1">AZ414A</strain>
    </source>
</reference>
<dbReference type="InterPro" id="IPR036910">
    <property type="entry name" value="HMG_box_dom_sf"/>
</dbReference>
<accession>A0A9N9AXQ9</accession>
<keyword evidence="2" id="KW-1185">Reference proteome</keyword>
<gene>
    <name evidence="1" type="ORF">DEBURN_LOCUS6985</name>
</gene>
<dbReference type="OrthoDB" id="6247875at2759"/>
<proteinExistence type="predicted"/>